<dbReference type="AlphaFoldDB" id="A0A2U8E3Z4"/>
<accession>A0A2U8E3Z4</accession>
<organism evidence="1 2">
    <name type="scientific">Ereboglobus luteus</name>
    <dbReference type="NCBI Taxonomy" id="1796921"/>
    <lineage>
        <taxon>Bacteria</taxon>
        <taxon>Pseudomonadati</taxon>
        <taxon>Verrucomicrobiota</taxon>
        <taxon>Opitutia</taxon>
        <taxon>Opitutales</taxon>
        <taxon>Opitutaceae</taxon>
        <taxon>Ereboglobus</taxon>
    </lineage>
</organism>
<sequence>MLAFAAISAVVIHAGSKTTAPVVKQFPLDERVVYEIPIGMSVPTTIMFPSAPSALESAGITAKPETPAPVLLSHTPGHHYLSVRALKPDAQATLNVIWKNRTYIIRFTASEKPYGSVTFYEDRLAGRSPALAKRATPDVLLELLDRAKSYRIVRDQYPEAVQQIEHRAPPISEAVTRYKEFSVTVEEVFRFDPEDTLIFRLRLENTGDTEVAYQPQSLAARIGSRVYTASVSDASGLIPPHAGTTAYFAITGKPDGSRANLSVKNKFNIIVPRVTRDVQLIEPR</sequence>
<dbReference type="EMBL" id="CP023004">
    <property type="protein sequence ID" value="AWI09638.1"/>
    <property type="molecule type" value="Genomic_DNA"/>
</dbReference>
<evidence type="ECO:0000313" key="1">
    <source>
        <dbReference type="EMBL" id="AWI09638.1"/>
    </source>
</evidence>
<dbReference type="Proteomes" id="UP000244896">
    <property type="component" value="Chromosome"/>
</dbReference>
<keyword evidence="2" id="KW-1185">Reference proteome</keyword>
<proteinExistence type="predicted"/>
<dbReference type="KEGG" id="elut:CKA38_10610"/>
<gene>
    <name evidence="1" type="ORF">CKA38_10610</name>
</gene>
<name>A0A2U8E3Z4_9BACT</name>
<evidence type="ECO:0000313" key="2">
    <source>
        <dbReference type="Proteomes" id="UP000244896"/>
    </source>
</evidence>
<protein>
    <submittedName>
        <fullName evidence="1">Uncharacterized protein</fullName>
    </submittedName>
</protein>
<reference evidence="1 2" key="1">
    <citation type="journal article" date="2018" name="Syst. Appl. Microbiol.">
        <title>Ereboglobus luteus gen. nov. sp. nov. from cockroach guts, and new insights into the oxygen relationship of the genera Opitutus and Didymococcus (Verrucomicrobia: Opitutaceae).</title>
        <authorList>
            <person name="Tegtmeier D."/>
            <person name="Belitz A."/>
            <person name="Radek R."/>
            <person name="Heimerl T."/>
            <person name="Brune A."/>
        </authorList>
    </citation>
    <scope>NUCLEOTIDE SEQUENCE [LARGE SCALE GENOMIC DNA]</scope>
    <source>
        <strain evidence="1 2">Ho45</strain>
    </source>
</reference>